<dbReference type="PROSITE" id="PS50076">
    <property type="entry name" value="DNAJ_2"/>
    <property type="match status" value="1"/>
</dbReference>
<dbReference type="Pfam" id="PF00684">
    <property type="entry name" value="DnaJ_CXXCXGXG"/>
    <property type="match status" value="1"/>
</dbReference>
<keyword evidence="4 12" id="KW-0677">Repeat</keyword>
<proteinExistence type="inferred from homology"/>
<dbReference type="EMBL" id="VWLX01000007">
    <property type="protein sequence ID" value="KAA3805484.1"/>
    <property type="molecule type" value="Genomic_DNA"/>
</dbReference>
<dbReference type="InterPro" id="IPR036410">
    <property type="entry name" value="HSP_DnaJ_Cys-rich_dom_sf"/>
</dbReference>
<dbReference type="GO" id="GO:0042026">
    <property type="term" value="P:protein refolding"/>
    <property type="evidence" value="ECO:0007669"/>
    <property type="project" value="TreeGrafter"/>
</dbReference>
<dbReference type="InterPro" id="IPR001623">
    <property type="entry name" value="DnaJ_domain"/>
</dbReference>
<dbReference type="PANTHER" id="PTHR43096">
    <property type="entry name" value="DNAJ HOMOLOG 1, MITOCHONDRIAL-RELATED"/>
    <property type="match status" value="1"/>
</dbReference>
<dbReference type="Gene3D" id="2.10.230.10">
    <property type="entry name" value="Heat shock protein DnaJ, cysteine-rich domain"/>
    <property type="match status" value="1"/>
</dbReference>
<evidence type="ECO:0000313" key="17">
    <source>
        <dbReference type="Proteomes" id="UP000460135"/>
    </source>
</evidence>
<comment type="cofactor">
    <cofactor evidence="12">
        <name>Zn(2+)</name>
        <dbReference type="ChEBI" id="CHEBI:29105"/>
    </cofactor>
    <text evidence="12">Binds 2 Zn(2+) ions per monomer.</text>
</comment>
<feature type="binding site" evidence="12">
    <location>
        <position position="208"/>
    </location>
    <ligand>
        <name>Zn(2+)</name>
        <dbReference type="ChEBI" id="CHEBI:29105"/>
        <label>2</label>
    </ligand>
</feature>
<feature type="repeat" description="CXXCXGXG motif" evidence="12">
    <location>
        <begin position="182"/>
        <end position="189"/>
    </location>
</feature>
<dbReference type="Proteomes" id="UP000460135">
    <property type="component" value="Unassembled WGS sequence"/>
</dbReference>
<dbReference type="SUPFAM" id="SSF46565">
    <property type="entry name" value="Chaperone J-domain"/>
    <property type="match status" value="1"/>
</dbReference>
<dbReference type="CDD" id="cd06257">
    <property type="entry name" value="DnaJ"/>
    <property type="match status" value="1"/>
</dbReference>
<dbReference type="NCBIfam" id="TIGR02349">
    <property type="entry name" value="DnaJ_bact"/>
    <property type="match status" value="1"/>
</dbReference>
<dbReference type="InterPro" id="IPR036869">
    <property type="entry name" value="J_dom_sf"/>
</dbReference>
<keyword evidence="1 12" id="KW-0963">Cytoplasm</keyword>
<feature type="binding site" evidence="12">
    <location>
        <position position="168"/>
    </location>
    <ligand>
        <name>Zn(2+)</name>
        <dbReference type="ChEBI" id="CHEBI:29105"/>
        <label>1</label>
    </ligand>
</feature>
<dbReference type="PANTHER" id="PTHR43096:SF48">
    <property type="entry name" value="CHAPERONE PROTEIN DNAJ"/>
    <property type="match status" value="1"/>
</dbReference>
<dbReference type="Pfam" id="PF00226">
    <property type="entry name" value="DnaJ"/>
    <property type="match status" value="1"/>
</dbReference>
<evidence type="ECO:0000256" key="8">
    <source>
        <dbReference type="ARBA" id="ARBA00023186"/>
    </source>
</evidence>
<feature type="binding site" evidence="12">
    <location>
        <position position="185"/>
    </location>
    <ligand>
        <name>Zn(2+)</name>
        <dbReference type="ChEBI" id="CHEBI:29105"/>
        <label>2</label>
    </ligand>
</feature>
<dbReference type="InterPro" id="IPR002939">
    <property type="entry name" value="DnaJ_C"/>
</dbReference>
<dbReference type="CDD" id="cd10719">
    <property type="entry name" value="DnaJ_zf"/>
    <property type="match status" value="1"/>
</dbReference>
<feature type="binding site" evidence="12">
    <location>
        <position position="182"/>
    </location>
    <ligand>
        <name>Zn(2+)</name>
        <dbReference type="ChEBI" id="CHEBI:29105"/>
        <label>2</label>
    </ligand>
</feature>
<dbReference type="InterPro" id="IPR008971">
    <property type="entry name" value="HSP40/DnaJ_pept-bd"/>
</dbReference>
<feature type="zinc finger region" description="CR-type" evidence="13">
    <location>
        <begin position="152"/>
        <end position="234"/>
    </location>
</feature>
<feature type="domain" description="J" evidence="14">
    <location>
        <begin position="6"/>
        <end position="71"/>
    </location>
</feature>
<evidence type="ECO:0000256" key="11">
    <source>
        <dbReference type="ARBA" id="ARBA00067609"/>
    </source>
</evidence>
<accession>A0A6N3VC93</accession>
<dbReference type="PRINTS" id="PR00625">
    <property type="entry name" value="JDOMAIN"/>
</dbReference>
<evidence type="ECO:0000256" key="2">
    <source>
        <dbReference type="ARBA" id="ARBA00022705"/>
    </source>
</evidence>
<comment type="subunit">
    <text evidence="12">Homodimer.</text>
</comment>
<dbReference type="SMART" id="SM00271">
    <property type="entry name" value="DnaJ"/>
    <property type="match status" value="1"/>
</dbReference>
<dbReference type="InterPro" id="IPR001305">
    <property type="entry name" value="HSP_DnaJ_Cys-rich_dom"/>
</dbReference>
<dbReference type="GO" id="GO:0031072">
    <property type="term" value="F:heat shock protein binding"/>
    <property type="evidence" value="ECO:0007669"/>
    <property type="project" value="InterPro"/>
</dbReference>
<dbReference type="SUPFAM" id="SSF49493">
    <property type="entry name" value="HSP40/DnaJ peptide-binding domain"/>
    <property type="match status" value="2"/>
</dbReference>
<sequence length="394" mass="42335">MAEKRDYYEILEVTKTATVEEIKKAYRKKAIQYHPDKNPGDKEAEEKFKEAAEAYDVLSNPEKRSRYDQFGHAGVSGAAGNGGPFGGFGGEGMSMDDIFSMFGDIFGGRGGGFRGGFGEFSGFGGGGSQQRRYRGSDLRVKVKLTLKEISTGVEKKFKLKKYVPCDQCHGTGAEGDGGSETCPTCKGSGSVIRNQQTILGTMQTRVTCSTCGGEGKIIKNKCKKCGGDGIIYGEEVVSVKIPAGVAEGMQLSMGGKGNAGKHNGVAGDLLILVEEEPHQDLIRDENDLIYNLLLSFPTAALGGAVEIPTIDGKVKVKIDSGTQPGKVLRLRGKGLPNVNGYGTGDLLVNISIYVPEALNKEEKSTLEKMEASDNFKPNTSVKEKIFKKFKSFFD</sequence>
<feature type="binding site" evidence="12">
    <location>
        <position position="225"/>
    </location>
    <ligand>
        <name>Zn(2+)</name>
        <dbReference type="ChEBI" id="CHEBI:29105"/>
        <label>1</label>
    </ligand>
</feature>
<gene>
    <name evidence="12 16" type="primary">dnaJ</name>
    <name evidence="16" type="ORF">F3F51_11730</name>
</gene>
<feature type="repeat" description="CXXCXGXG motif" evidence="12">
    <location>
        <begin position="208"/>
        <end position="215"/>
    </location>
</feature>
<comment type="similarity">
    <text evidence="10 12">Belongs to the DnaJ family.</text>
</comment>
<evidence type="ECO:0000256" key="6">
    <source>
        <dbReference type="ARBA" id="ARBA00022833"/>
    </source>
</evidence>
<evidence type="ECO:0000256" key="1">
    <source>
        <dbReference type="ARBA" id="ARBA00022490"/>
    </source>
</evidence>
<comment type="caution">
    <text evidence="16">The sequence shown here is derived from an EMBL/GenBank/DDBJ whole genome shotgun (WGS) entry which is preliminary data.</text>
</comment>
<evidence type="ECO:0000313" key="16">
    <source>
        <dbReference type="EMBL" id="KAA3805484.1"/>
    </source>
</evidence>
<feature type="binding site" evidence="12">
    <location>
        <position position="211"/>
    </location>
    <ligand>
        <name>Zn(2+)</name>
        <dbReference type="ChEBI" id="CHEBI:29105"/>
        <label>2</label>
    </ligand>
</feature>
<evidence type="ECO:0000256" key="10">
    <source>
        <dbReference type="ARBA" id="ARBA00061004"/>
    </source>
</evidence>
<feature type="domain" description="CR-type" evidence="15">
    <location>
        <begin position="152"/>
        <end position="234"/>
    </location>
</feature>
<name>A0A6N3VC93_BACOV</name>
<evidence type="ECO:0000256" key="12">
    <source>
        <dbReference type="HAMAP-Rule" id="MF_01152"/>
    </source>
</evidence>
<dbReference type="InterPro" id="IPR018253">
    <property type="entry name" value="DnaJ_domain_CS"/>
</dbReference>
<dbReference type="Pfam" id="PF01556">
    <property type="entry name" value="DnaJ_C"/>
    <property type="match status" value="1"/>
</dbReference>
<dbReference type="HAMAP" id="MF_01152">
    <property type="entry name" value="DnaJ"/>
    <property type="match status" value="1"/>
</dbReference>
<dbReference type="GO" id="GO:0005524">
    <property type="term" value="F:ATP binding"/>
    <property type="evidence" value="ECO:0007669"/>
    <property type="project" value="InterPro"/>
</dbReference>
<evidence type="ECO:0000256" key="5">
    <source>
        <dbReference type="ARBA" id="ARBA00022771"/>
    </source>
</evidence>
<dbReference type="SUPFAM" id="SSF57938">
    <property type="entry name" value="DnaJ/Hsp40 cysteine-rich domain"/>
    <property type="match status" value="1"/>
</dbReference>
<dbReference type="GO" id="GO:0051082">
    <property type="term" value="F:unfolded protein binding"/>
    <property type="evidence" value="ECO:0007669"/>
    <property type="project" value="UniProtKB-UniRule"/>
</dbReference>
<dbReference type="CDD" id="cd10747">
    <property type="entry name" value="DnaJ_C"/>
    <property type="match status" value="1"/>
</dbReference>
<evidence type="ECO:0000256" key="3">
    <source>
        <dbReference type="ARBA" id="ARBA00022723"/>
    </source>
</evidence>
<evidence type="ECO:0000256" key="7">
    <source>
        <dbReference type="ARBA" id="ARBA00023016"/>
    </source>
</evidence>
<dbReference type="NCBIfam" id="NF008035">
    <property type="entry name" value="PRK10767.1"/>
    <property type="match status" value="1"/>
</dbReference>
<evidence type="ECO:0000259" key="14">
    <source>
        <dbReference type="PROSITE" id="PS50076"/>
    </source>
</evidence>
<dbReference type="NCBIfam" id="NF010882">
    <property type="entry name" value="PRK14289.1"/>
    <property type="match status" value="1"/>
</dbReference>
<dbReference type="Gene3D" id="1.10.287.110">
    <property type="entry name" value="DnaJ domain"/>
    <property type="match status" value="1"/>
</dbReference>
<comment type="domain">
    <text evidence="12">The J domain is necessary and sufficient to stimulate DnaK ATPase activity. Zinc center 1 plays an important role in the autonomous, DnaK-independent chaperone activity of DnaJ. Zinc center 2 is essential for interaction with DnaK and for DnaJ activity.</text>
</comment>
<dbReference type="AlphaFoldDB" id="A0A6N3VC93"/>
<comment type="function">
    <text evidence="9 12">Participates actively in the response to hyperosmotic and heat shock by preventing the aggregation of stress-denatured proteins and by disaggregating proteins, also in an autonomous, DnaK-independent fashion. Unfolded proteins bind initially to DnaJ; upon interaction with the DnaJ-bound protein, DnaK hydrolyzes its bound ATP, resulting in the formation of a stable complex. GrpE releases ADP from DnaK; ATP binding to DnaK triggers the release of the substrate protein, thus completing the reaction cycle. Several rounds of ATP-dependent interactions between DnaJ, DnaK and GrpE are required for fully efficient folding. Also involved, together with DnaK and GrpE, in the DNA replication of plasmids through activation of initiation proteins.</text>
</comment>
<feature type="binding site" evidence="12">
    <location>
        <position position="165"/>
    </location>
    <ligand>
        <name>Zn(2+)</name>
        <dbReference type="ChEBI" id="CHEBI:29105"/>
        <label>1</label>
    </ligand>
</feature>
<dbReference type="Gene3D" id="2.60.260.20">
    <property type="entry name" value="Urease metallochaperone UreE, N-terminal domain"/>
    <property type="match status" value="2"/>
</dbReference>
<keyword evidence="7 12" id="KW-0346">Stress response</keyword>
<dbReference type="FunFam" id="2.10.230.10:FF:000002">
    <property type="entry name" value="Molecular chaperone DnaJ"/>
    <property type="match status" value="1"/>
</dbReference>
<feature type="repeat" description="CXXCXGXG motif" evidence="12">
    <location>
        <begin position="222"/>
        <end position="229"/>
    </location>
</feature>
<dbReference type="PROSITE" id="PS51188">
    <property type="entry name" value="ZF_CR"/>
    <property type="match status" value="1"/>
</dbReference>
<dbReference type="GO" id="GO:0009408">
    <property type="term" value="P:response to heat"/>
    <property type="evidence" value="ECO:0007669"/>
    <property type="project" value="InterPro"/>
</dbReference>
<evidence type="ECO:0000256" key="4">
    <source>
        <dbReference type="ARBA" id="ARBA00022737"/>
    </source>
</evidence>
<protein>
    <recommendedName>
        <fullName evidence="11 12">Chaperone protein DnaJ</fullName>
    </recommendedName>
</protein>
<dbReference type="InterPro" id="IPR012724">
    <property type="entry name" value="DnaJ"/>
</dbReference>
<dbReference type="FunFam" id="1.10.287.110:FF:000034">
    <property type="entry name" value="Chaperone protein DnaJ"/>
    <property type="match status" value="1"/>
</dbReference>
<dbReference type="GO" id="GO:0008270">
    <property type="term" value="F:zinc ion binding"/>
    <property type="evidence" value="ECO:0007669"/>
    <property type="project" value="UniProtKB-UniRule"/>
</dbReference>
<dbReference type="PROSITE" id="PS00636">
    <property type="entry name" value="DNAJ_1"/>
    <property type="match status" value="1"/>
</dbReference>
<keyword evidence="5 12" id="KW-0863">Zinc-finger</keyword>
<keyword evidence="3 12" id="KW-0479">Metal-binding</keyword>
<evidence type="ECO:0000256" key="13">
    <source>
        <dbReference type="PROSITE-ProRule" id="PRU00546"/>
    </source>
</evidence>
<keyword evidence="6 12" id="KW-0862">Zinc</keyword>
<evidence type="ECO:0000256" key="9">
    <source>
        <dbReference type="ARBA" id="ARBA00053423"/>
    </source>
</evidence>
<reference evidence="16 17" key="1">
    <citation type="journal article" date="2019" name="Nat. Med.">
        <title>A library of human gut bacterial isolates paired with longitudinal multiomics data enables mechanistic microbiome research.</title>
        <authorList>
            <person name="Poyet M."/>
            <person name="Groussin M."/>
            <person name="Gibbons S.M."/>
            <person name="Avila-Pacheco J."/>
            <person name="Jiang X."/>
            <person name="Kearney S.M."/>
            <person name="Perrotta A.R."/>
            <person name="Berdy B."/>
            <person name="Zhao S."/>
            <person name="Lieberman T.D."/>
            <person name="Swanson P.K."/>
            <person name="Smith M."/>
            <person name="Roesemann S."/>
            <person name="Alexander J.E."/>
            <person name="Rich S.A."/>
            <person name="Livny J."/>
            <person name="Vlamakis H."/>
            <person name="Clish C."/>
            <person name="Bullock K."/>
            <person name="Deik A."/>
            <person name="Scott J."/>
            <person name="Pierce K.A."/>
            <person name="Xavier R.J."/>
            <person name="Alm E.J."/>
        </authorList>
    </citation>
    <scope>NUCLEOTIDE SEQUENCE [LARGE SCALE GENOMIC DNA]</scope>
    <source>
        <strain evidence="16 17">BIOML-A183</strain>
    </source>
</reference>
<dbReference type="GO" id="GO:0005737">
    <property type="term" value="C:cytoplasm"/>
    <property type="evidence" value="ECO:0007669"/>
    <property type="project" value="UniProtKB-SubCell"/>
</dbReference>
<feature type="binding site" evidence="12">
    <location>
        <position position="222"/>
    </location>
    <ligand>
        <name>Zn(2+)</name>
        <dbReference type="ChEBI" id="CHEBI:29105"/>
        <label>1</label>
    </ligand>
</feature>
<organism evidence="16 17">
    <name type="scientific">Bacteroides ovatus</name>
    <dbReference type="NCBI Taxonomy" id="28116"/>
    <lineage>
        <taxon>Bacteria</taxon>
        <taxon>Pseudomonadati</taxon>
        <taxon>Bacteroidota</taxon>
        <taxon>Bacteroidia</taxon>
        <taxon>Bacteroidales</taxon>
        <taxon>Bacteroidaceae</taxon>
        <taxon>Bacteroides</taxon>
    </lineage>
</organism>
<dbReference type="GO" id="GO:0006260">
    <property type="term" value="P:DNA replication"/>
    <property type="evidence" value="ECO:0007669"/>
    <property type="project" value="UniProtKB-KW"/>
</dbReference>
<comment type="subcellular location">
    <subcellularLocation>
        <location evidence="12">Cytoplasm</location>
    </subcellularLocation>
</comment>
<keyword evidence="8 12" id="KW-0143">Chaperone</keyword>
<feature type="repeat" description="CXXCXGXG motif" evidence="12">
    <location>
        <begin position="165"/>
        <end position="172"/>
    </location>
</feature>
<evidence type="ECO:0000259" key="15">
    <source>
        <dbReference type="PROSITE" id="PS51188"/>
    </source>
</evidence>
<keyword evidence="2 12" id="KW-0235">DNA replication</keyword>
<dbReference type="FunFam" id="2.60.260.20:FF:000005">
    <property type="entry name" value="Chaperone protein dnaJ 1, mitochondrial"/>
    <property type="match status" value="1"/>
</dbReference>